<dbReference type="SMART" id="SM00355">
    <property type="entry name" value="ZnF_C2H2"/>
    <property type="match status" value="11"/>
</dbReference>
<organism evidence="8">
    <name type="scientific">Medioppia subpectinata</name>
    <dbReference type="NCBI Taxonomy" id="1979941"/>
    <lineage>
        <taxon>Eukaryota</taxon>
        <taxon>Metazoa</taxon>
        <taxon>Ecdysozoa</taxon>
        <taxon>Arthropoda</taxon>
        <taxon>Chelicerata</taxon>
        <taxon>Arachnida</taxon>
        <taxon>Acari</taxon>
        <taxon>Acariformes</taxon>
        <taxon>Sarcoptiformes</taxon>
        <taxon>Oribatida</taxon>
        <taxon>Brachypylina</taxon>
        <taxon>Oppioidea</taxon>
        <taxon>Oppiidae</taxon>
        <taxon>Medioppia</taxon>
    </lineage>
</organism>
<feature type="region of interest" description="Disordered" evidence="6">
    <location>
        <begin position="354"/>
        <end position="391"/>
    </location>
</feature>
<accession>A0A7R9Q9X8</accession>
<keyword evidence="9" id="KW-1185">Reference proteome</keyword>
<feature type="compositionally biased region" description="Low complexity" evidence="6">
    <location>
        <begin position="30"/>
        <end position="42"/>
    </location>
</feature>
<gene>
    <name evidence="8" type="ORF">OSB1V03_LOCUS17178</name>
</gene>
<dbReference type="InterPro" id="IPR013087">
    <property type="entry name" value="Znf_C2H2_type"/>
</dbReference>
<feature type="compositionally biased region" description="Basic and acidic residues" evidence="6">
    <location>
        <begin position="242"/>
        <end position="258"/>
    </location>
</feature>
<keyword evidence="2" id="KW-0677">Repeat</keyword>
<dbReference type="EMBL" id="CAJPIZ010020253">
    <property type="protein sequence ID" value="CAG2117225.1"/>
    <property type="molecule type" value="Genomic_DNA"/>
</dbReference>
<feature type="compositionally biased region" description="Low complexity" evidence="6">
    <location>
        <begin position="504"/>
        <end position="532"/>
    </location>
</feature>
<evidence type="ECO:0000313" key="8">
    <source>
        <dbReference type="EMBL" id="CAD7637945.1"/>
    </source>
</evidence>
<feature type="domain" description="C2H2-type" evidence="7">
    <location>
        <begin position="599"/>
        <end position="628"/>
    </location>
</feature>
<feature type="domain" description="C2H2-type" evidence="7">
    <location>
        <begin position="393"/>
        <end position="421"/>
    </location>
</feature>
<evidence type="ECO:0000256" key="2">
    <source>
        <dbReference type="ARBA" id="ARBA00022737"/>
    </source>
</evidence>
<feature type="region of interest" description="Disordered" evidence="6">
    <location>
        <begin position="242"/>
        <end position="281"/>
    </location>
</feature>
<feature type="domain" description="C2H2-type" evidence="7">
    <location>
        <begin position="226"/>
        <end position="254"/>
    </location>
</feature>
<dbReference type="Proteomes" id="UP000759131">
    <property type="component" value="Unassembled WGS sequence"/>
</dbReference>
<feature type="non-terminal residue" evidence="8">
    <location>
        <position position="1"/>
    </location>
</feature>
<dbReference type="PANTHER" id="PTHR24379">
    <property type="entry name" value="KRAB AND ZINC FINGER DOMAIN-CONTAINING"/>
    <property type="match status" value="1"/>
</dbReference>
<feature type="domain" description="C2H2-type" evidence="7">
    <location>
        <begin position="570"/>
        <end position="598"/>
    </location>
</feature>
<keyword evidence="1" id="KW-0479">Metal-binding</keyword>
<dbReference type="PROSITE" id="PS50157">
    <property type="entry name" value="ZINC_FINGER_C2H2_2"/>
    <property type="match status" value="8"/>
</dbReference>
<dbReference type="Pfam" id="PF00096">
    <property type="entry name" value="zf-C2H2"/>
    <property type="match status" value="3"/>
</dbReference>
<proteinExistence type="predicted"/>
<dbReference type="EMBL" id="OC874828">
    <property type="protein sequence ID" value="CAD7637945.1"/>
    <property type="molecule type" value="Genomic_DNA"/>
</dbReference>
<name>A0A7R9Q9X8_9ACAR</name>
<feature type="region of interest" description="Disordered" evidence="6">
    <location>
        <begin position="1"/>
        <end position="42"/>
    </location>
</feature>
<feature type="domain" description="C2H2-type" evidence="7">
    <location>
        <begin position="82"/>
        <end position="107"/>
    </location>
</feature>
<feature type="domain" description="C2H2-type" evidence="7">
    <location>
        <begin position="424"/>
        <end position="452"/>
    </location>
</feature>
<feature type="domain" description="C2H2-type" evidence="7">
    <location>
        <begin position="114"/>
        <end position="144"/>
    </location>
</feature>
<evidence type="ECO:0000256" key="4">
    <source>
        <dbReference type="ARBA" id="ARBA00022833"/>
    </source>
</evidence>
<evidence type="ECO:0000259" key="7">
    <source>
        <dbReference type="PROSITE" id="PS50157"/>
    </source>
</evidence>
<feature type="domain" description="C2H2-type" evidence="7">
    <location>
        <begin position="53"/>
        <end position="81"/>
    </location>
</feature>
<evidence type="ECO:0000256" key="1">
    <source>
        <dbReference type="ARBA" id="ARBA00022723"/>
    </source>
</evidence>
<dbReference type="Gene3D" id="3.30.160.60">
    <property type="entry name" value="Classic Zinc Finger"/>
    <property type="match status" value="4"/>
</dbReference>
<sequence length="661" mass="74953">MNTPSKLTTSKTTTSKTTTSKTKTSKTKTTKTTTCKTTTNTSGHTVTYSEKRYKCDKCTKTYGRDRQLKRHQKCRHGVRRPYRCYWDGCERRYPKESPLAAHIRDKHRPRIYRYRCRYGQCERRYESERLLNLHRLRAHDVDHPYRCRLEPCGVTDDMIGYATKGLLRQHEIAKHYPYACHNKGCNWASDTPEKLRQHRLRCWYRSAGQDMASAFNWSYRSEDSTYVCNVCSEKYTNYSELESHMSRSHKRDDKRASAARDSPSTATAAAPMFNKSNNDSTADVLPMNDISVPNDTDNTTGTFINDIPVLITERADPSPVRPVLDLLKPVLTPIPTDSERSADNTITNTISNECSMSGEASKEWDNQPSSGHSDVDSAGTGRPTHTSQSQPLYKCDECDQTFLFAANLADHKACAHSTTRQYGYVCRPCEHVFANQALLDIHVRDIHVMLKNTNNDNLFHNSICAPKRPPSAAPGHPVTSCPPIIDLDSDSAPEDCAFSDGPFDASTDDSAVTDTTDSESTGTSHDSTSLDSTSHDRLSITTTSAAAIIENTVTNTTLAIAEPSPKRWTNVCRDCDKSFKRLEDLNQHRHGVHSVPQPYRCSDEGCGKSYYTKWRLKSHRREHNSPNKCHLCYKWLRRPLDLIRHNHAVHHLPLPYPCDYD</sequence>
<dbReference type="OrthoDB" id="8922241at2759"/>
<dbReference type="AlphaFoldDB" id="A0A7R9Q9X8"/>
<dbReference type="GO" id="GO:0008270">
    <property type="term" value="F:zinc ion binding"/>
    <property type="evidence" value="ECO:0007669"/>
    <property type="project" value="UniProtKB-KW"/>
</dbReference>
<dbReference type="PROSITE" id="PS00028">
    <property type="entry name" value="ZINC_FINGER_C2H2_1"/>
    <property type="match status" value="9"/>
</dbReference>
<dbReference type="InterPro" id="IPR036236">
    <property type="entry name" value="Znf_C2H2_sf"/>
</dbReference>
<reference evidence="8" key="1">
    <citation type="submission" date="2020-11" db="EMBL/GenBank/DDBJ databases">
        <authorList>
            <person name="Tran Van P."/>
        </authorList>
    </citation>
    <scope>NUCLEOTIDE SEQUENCE</scope>
</reference>
<evidence type="ECO:0000256" key="5">
    <source>
        <dbReference type="PROSITE-ProRule" id="PRU00042"/>
    </source>
</evidence>
<dbReference type="PANTHER" id="PTHR24379:SF121">
    <property type="entry name" value="C2H2-TYPE DOMAIN-CONTAINING PROTEIN"/>
    <property type="match status" value="1"/>
</dbReference>
<feature type="region of interest" description="Disordered" evidence="6">
    <location>
        <begin position="498"/>
        <end position="537"/>
    </location>
</feature>
<evidence type="ECO:0000256" key="6">
    <source>
        <dbReference type="SAM" id="MobiDB-lite"/>
    </source>
</evidence>
<feature type="compositionally biased region" description="Low complexity" evidence="6">
    <location>
        <begin position="1"/>
        <end position="22"/>
    </location>
</feature>
<keyword evidence="4" id="KW-0862">Zinc</keyword>
<keyword evidence="3 5" id="KW-0863">Zinc-finger</keyword>
<evidence type="ECO:0000256" key="3">
    <source>
        <dbReference type="ARBA" id="ARBA00022771"/>
    </source>
</evidence>
<dbReference type="SUPFAM" id="SSF57667">
    <property type="entry name" value="beta-beta-alpha zinc fingers"/>
    <property type="match status" value="5"/>
</dbReference>
<protein>
    <recommendedName>
        <fullName evidence="7">C2H2-type domain-containing protein</fullName>
    </recommendedName>
</protein>
<evidence type="ECO:0000313" key="9">
    <source>
        <dbReference type="Proteomes" id="UP000759131"/>
    </source>
</evidence>